<dbReference type="AlphaFoldDB" id="H3AUN3"/>
<dbReference type="InParanoid" id="H3AUN3"/>
<keyword evidence="3" id="KW-1185">Reference proteome</keyword>
<name>H3AUN3_LATCH</name>
<sequence length="107" mass="12317">MPKKALVFIRYGPYESCGLVEYRTFRLQGLQTMLHKEGHRCVLQEILDWDTVELIVNGEKIFQCNIKNLEFGNHFSGFAVKSTTSLLGGLLLFWLQLVTLFSQYATL</sequence>
<dbReference type="EMBL" id="AFYH01039629">
    <property type="status" value="NOT_ANNOTATED_CDS"/>
    <property type="molecule type" value="Genomic_DNA"/>
</dbReference>
<dbReference type="PANTHER" id="PTHR28448:SF1">
    <property type="entry name" value="UPF0728 PROTEIN C10ORF53"/>
    <property type="match status" value="1"/>
</dbReference>
<dbReference type="Pfam" id="PF15092">
    <property type="entry name" value="UPF0728"/>
    <property type="match status" value="1"/>
</dbReference>
<reference evidence="2" key="3">
    <citation type="submission" date="2025-09" db="UniProtKB">
        <authorList>
            <consortium name="Ensembl"/>
        </authorList>
    </citation>
    <scope>IDENTIFICATION</scope>
</reference>
<dbReference type="FunCoup" id="H3AUN3">
    <property type="interactions" value="5"/>
</dbReference>
<dbReference type="Proteomes" id="UP000008672">
    <property type="component" value="Unassembled WGS sequence"/>
</dbReference>
<gene>
    <name evidence="2" type="primary">C10orf53</name>
</gene>
<evidence type="ECO:0000313" key="2">
    <source>
        <dbReference type="Ensembl" id="ENSLACP00000013354.1"/>
    </source>
</evidence>
<dbReference type="KEGG" id="lcm:102364785"/>
<dbReference type="InterPro" id="IPR027885">
    <property type="entry name" value="UPF0728"/>
</dbReference>
<dbReference type="OrthoDB" id="10003460at2759"/>
<dbReference type="HOGENOM" id="CLU_2209143_0_0_1"/>
<dbReference type="PANTHER" id="PTHR28448">
    <property type="entry name" value="UPF0728 PROTEIN C10ORF53"/>
    <property type="match status" value="1"/>
</dbReference>
<reference evidence="3" key="1">
    <citation type="submission" date="2011-08" db="EMBL/GenBank/DDBJ databases">
        <title>The draft genome of Latimeria chalumnae.</title>
        <authorList>
            <person name="Di Palma F."/>
            <person name="Alfoldi J."/>
            <person name="Johnson J."/>
            <person name="Berlin A."/>
            <person name="Gnerre S."/>
            <person name="Jaffe D."/>
            <person name="MacCallum I."/>
            <person name="Young S."/>
            <person name="Walker B.J."/>
            <person name="Lander E."/>
            <person name="Lindblad-Toh K."/>
        </authorList>
    </citation>
    <scope>NUCLEOTIDE SEQUENCE [LARGE SCALE GENOMIC DNA]</scope>
    <source>
        <strain evidence="3">Wild caught</strain>
    </source>
</reference>
<evidence type="ECO:0000256" key="1">
    <source>
        <dbReference type="ARBA" id="ARBA00009973"/>
    </source>
</evidence>
<dbReference type="Bgee" id="ENSLACG00000011758">
    <property type="expression patterns" value="Expressed in muscle tissue and 2 other cell types or tissues"/>
</dbReference>
<organism evidence="2 3">
    <name type="scientific">Latimeria chalumnae</name>
    <name type="common">Coelacanth</name>
    <dbReference type="NCBI Taxonomy" id="7897"/>
    <lineage>
        <taxon>Eukaryota</taxon>
        <taxon>Metazoa</taxon>
        <taxon>Chordata</taxon>
        <taxon>Craniata</taxon>
        <taxon>Vertebrata</taxon>
        <taxon>Euteleostomi</taxon>
        <taxon>Coelacanthiformes</taxon>
        <taxon>Coelacanthidae</taxon>
        <taxon>Latimeria</taxon>
    </lineage>
</organism>
<comment type="similarity">
    <text evidence="1">Belongs to the UPF0728 family.</text>
</comment>
<dbReference type="GeneTree" id="ENSGT00390000002871"/>
<reference evidence="2" key="2">
    <citation type="submission" date="2025-08" db="UniProtKB">
        <authorList>
            <consortium name="Ensembl"/>
        </authorList>
    </citation>
    <scope>IDENTIFICATION</scope>
</reference>
<protein>
    <submittedName>
        <fullName evidence="2">Chromosome 10 open reading frame 53</fullName>
    </submittedName>
</protein>
<accession>H3AUN3</accession>
<dbReference type="Ensembl" id="ENSLACT00000013450.1">
    <property type="protein sequence ID" value="ENSLACP00000013354.1"/>
    <property type="gene ID" value="ENSLACG00000011758.1"/>
</dbReference>
<dbReference type="OMA" id="VEHRTYR"/>
<evidence type="ECO:0000313" key="3">
    <source>
        <dbReference type="Proteomes" id="UP000008672"/>
    </source>
</evidence>
<proteinExistence type="inferred from homology"/>
<dbReference type="eggNOG" id="ENOG502S4W1">
    <property type="taxonomic scope" value="Eukaryota"/>
</dbReference>